<gene>
    <name evidence="1" type="ORF">E1261_13960</name>
</gene>
<proteinExistence type="predicted"/>
<evidence type="ECO:0000313" key="2">
    <source>
        <dbReference type="Proteomes" id="UP000295075"/>
    </source>
</evidence>
<reference evidence="1 2" key="1">
    <citation type="submission" date="2019-03" db="EMBL/GenBank/DDBJ databases">
        <title>Draft genome sequences of novel Actinobacteria.</title>
        <authorList>
            <person name="Sahin N."/>
            <person name="Ay H."/>
            <person name="Saygin H."/>
        </authorList>
    </citation>
    <scope>NUCLEOTIDE SEQUENCE [LARGE SCALE GENOMIC DNA]</scope>
    <source>
        <strain evidence="1 2">JCM 30547</strain>
    </source>
</reference>
<comment type="caution">
    <text evidence="1">The sequence shown here is derived from an EMBL/GenBank/DDBJ whole genome shotgun (WGS) entry which is preliminary data.</text>
</comment>
<name>A0A4R4Q5L6_9ACTN</name>
<evidence type="ECO:0008006" key="3">
    <source>
        <dbReference type="Google" id="ProtNLM"/>
    </source>
</evidence>
<dbReference type="EMBL" id="SMKA01000049">
    <property type="protein sequence ID" value="TDC30192.1"/>
    <property type="molecule type" value="Genomic_DNA"/>
</dbReference>
<dbReference type="RefSeq" id="WP_132406605.1">
    <property type="nucleotide sequence ID" value="NZ_SMKA01000049.1"/>
</dbReference>
<evidence type="ECO:0000313" key="1">
    <source>
        <dbReference type="EMBL" id="TDC30192.1"/>
    </source>
</evidence>
<dbReference type="Proteomes" id="UP000295075">
    <property type="component" value="Unassembled WGS sequence"/>
</dbReference>
<accession>A0A4R4Q5L6</accession>
<dbReference type="AlphaFoldDB" id="A0A4R4Q5L6"/>
<sequence>MAADPMTTAPAFALAPGVSFARLPFGGGVLVNATTLAVAECDQQHRQYVDVLLTGVGPDAGHELRRFAGDLVRQGWLAFHERND</sequence>
<keyword evidence="2" id="KW-1185">Reference proteome</keyword>
<organism evidence="1 2">
    <name type="scientific">Kribbella albertanoniae</name>
    <dbReference type="NCBI Taxonomy" id="1266829"/>
    <lineage>
        <taxon>Bacteria</taxon>
        <taxon>Bacillati</taxon>
        <taxon>Actinomycetota</taxon>
        <taxon>Actinomycetes</taxon>
        <taxon>Propionibacteriales</taxon>
        <taxon>Kribbellaceae</taxon>
        <taxon>Kribbella</taxon>
    </lineage>
</organism>
<protein>
    <recommendedName>
        <fullName evidence="3">Mycofactocin biosynthesis chaperone MftB</fullName>
    </recommendedName>
</protein>
<dbReference type="NCBIfam" id="NF038044">
    <property type="entry name" value="act_def_assoc_B"/>
    <property type="match status" value="1"/>
</dbReference>
<dbReference type="OrthoDB" id="4331971at2"/>